<protein>
    <submittedName>
        <fullName evidence="1">Uncharacterized protein</fullName>
    </submittedName>
</protein>
<sequence>MSCAESNTISFIPVREWLMAMMEHPDGSDGFSAEDILCPDLYLCLKEVGWIMFWSLSEQSAESNNAACRAVCDIVA</sequence>
<organism evidence="1 2">
    <name type="scientific">Hibiscus sabdariffa</name>
    <name type="common">roselle</name>
    <dbReference type="NCBI Taxonomy" id="183260"/>
    <lineage>
        <taxon>Eukaryota</taxon>
        <taxon>Viridiplantae</taxon>
        <taxon>Streptophyta</taxon>
        <taxon>Embryophyta</taxon>
        <taxon>Tracheophyta</taxon>
        <taxon>Spermatophyta</taxon>
        <taxon>Magnoliopsida</taxon>
        <taxon>eudicotyledons</taxon>
        <taxon>Gunneridae</taxon>
        <taxon>Pentapetalae</taxon>
        <taxon>rosids</taxon>
        <taxon>malvids</taxon>
        <taxon>Malvales</taxon>
        <taxon>Malvaceae</taxon>
        <taxon>Malvoideae</taxon>
        <taxon>Hibiscus</taxon>
    </lineage>
</organism>
<gene>
    <name evidence="1" type="ORF">V6N11_047861</name>
</gene>
<evidence type="ECO:0000313" key="2">
    <source>
        <dbReference type="Proteomes" id="UP001396334"/>
    </source>
</evidence>
<dbReference type="Proteomes" id="UP001396334">
    <property type="component" value="Unassembled WGS sequence"/>
</dbReference>
<evidence type="ECO:0000313" key="1">
    <source>
        <dbReference type="EMBL" id="KAK8480554.1"/>
    </source>
</evidence>
<keyword evidence="2" id="KW-1185">Reference proteome</keyword>
<dbReference type="EMBL" id="JBBPBN010001014">
    <property type="protein sequence ID" value="KAK8480554.1"/>
    <property type="molecule type" value="Genomic_DNA"/>
</dbReference>
<name>A0ABR1ZJ18_9ROSI</name>
<accession>A0ABR1ZJ18</accession>
<comment type="caution">
    <text evidence="1">The sequence shown here is derived from an EMBL/GenBank/DDBJ whole genome shotgun (WGS) entry which is preliminary data.</text>
</comment>
<reference evidence="1 2" key="1">
    <citation type="journal article" date="2024" name="G3 (Bethesda)">
        <title>Genome assembly of Hibiscus sabdariffa L. provides insights into metabolisms of medicinal natural products.</title>
        <authorList>
            <person name="Kim T."/>
        </authorList>
    </citation>
    <scope>NUCLEOTIDE SEQUENCE [LARGE SCALE GENOMIC DNA]</scope>
    <source>
        <strain evidence="1">TK-2024</strain>
        <tissue evidence="1">Old leaves</tissue>
    </source>
</reference>
<proteinExistence type="predicted"/>